<evidence type="ECO:0000256" key="1">
    <source>
        <dbReference type="SAM" id="MobiDB-lite"/>
    </source>
</evidence>
<proteinExistence type="predicted"/>
<dbReference type="GeneID" id="103198837"/>
<dbReference type="InterPro" id="IPR048271">
    <property type="entry name" value="PNMA_N"/>
</dbReference>
<reference evidence="5" key="1">
    <citation type="submission" date="2025-08" db="UniProtKB">
        <authorList>
            <consortium name="RefSeq"/>
        </authorList>
    </citation>
    <scope>IDENTIFICATION</scope>
</reference>
<dbReference type="InterPro" id="IPR026523">
    <property type="entry name" value="PNMA"/>
</dbReference>
<feature type="region of interest" description="Disordered" evidence="1">
    <location>
        <begin position="375"/>
        <end position="503"/>
    </location>
</feature>
<feature type="compositionally biased region" description="Basic and acidic residues" evidence="1">
    <location>
        <begin position="329"/>
        <end position="340"/>
    </location>
</feature>
<keyword evidence="4" id="KW-1185">Reference proteome</keyword>
<evidence type="ECO:0000313" key="5">
    <source>
        <dbReference type="RefSeq" id="XP_007941237.1"/>
    </source>
</evidence>
<feature type="compositionally biased region" description="Low complexity" evidence="1">
    <location>
        <begin position="318"/>
        <end position="328"/>
    </location>
</feature>
<protein>
    <submittedName>
        <fullName evidence="5">Paraneoplastic antigen-like protein 8A</fullName>
    </submittedName>
</protein>
<dbReference type="Pfam" id="PF20847">
    <property type="entry name" value="PNM8A"/>
    <property type="match status" value="1"/>
</dbReference>
<dbReference type="CTD" id="55228"/>
<dbReference type="InterPro" id="IPR049131">
    <property type="entry name" value="PNM8A_C"/>
</dbReference>
<dbReference type="Proteomes" id="UP000694850">
    <property type="component" value="Unplaced"/>
</dbReference>
<dbReference type="Pfam" id="PF20846">
    <property type="entry name" value="PNMA_N"/>
    <property type="match status" value="1"/>
</dbReference>
<gene>
    <name evidence="5" type="primary">PNMA8A</name>
</gene>
<feature type="compositionally biased region" description="Basic and acidic residues" evidence="1">
    <location>
        <begin position="430"/>
        <end position="440"/>
    </location>
</feature>
<evidence type="ECO:0000259" key="2">
    <source>
        <dbReference type="Pfam" id="PF20846"/>
    </source>
</evidence>
<evidence type="ECO:0000259" key="3">
    <source>
        <dbReference type="Pfam" id="PF20847"/>
    </source>
</evidence>
<feature type="region of interest" description="Disordered" evidence="1">
    <location>
        <begin position="311"/>
        <end position="352"/>
    </location>
</feature>
<sequence length="503" mass="55961">MAAMNLLEDWCRGMDVDIHRALVVTGIPVECGQEEIETTLREFFAPLGPYQVLNKMFLREENAKAVLVEMGEGINLSTIPREFPGRGGVWRVVHRHPTQDADFVKNLHEFLESEGRTVDDVLRLLQLHPPQQPHIQNVPRENWMQTLGVFLGAVVQIALHMDSEMRHLEEIRAQELAVVQMRAAAQSSEAGRKVKEEPRPAAGADCVLKTESSSSWCDTEDEAPKPFFSKAWAKNPCKKKVTKGARPEPTFWKKFKINPADRSTFFEDSEADEAEKMESPECALIKQKLCMKRGEWPLKQLEVKCAGMVRGDRPQDVSSEAESPGGASESDKDGDHDVPPRKKAMGWGMAKRLVPMKKKKKVSLGPVSYVLLGSEGTKKVVNPKKGPGSRKDALFRKGFGRPKSMEVPAPGSQDLKAKQEGFPQTSNDGSDQRSHFERVNKWMMWEEPEWGVEEEEAAAAASSSGGAEGQVGDEESHGSSEEEADRAVGVQEDENRDLLPKSP</sequence>
<dbReference type="AlphaFoldDB" id="A0A8B7A1I5"/>
<dbReference type="RefSeq" id="XP_007941237.1">
    <property type="nucleotide sequence ID" value="XM_007943046.1"/>
</dbReference>
<name>A0A8B7A1I5_ORYAF</name>
<feature type="domain" description="Paraneoplastic antigen Ma-like N-terminal" evidence="2">
    <location>
        <begin position="3"/>
        <end position="93"/>
    </location>
</feature>
<evidence type="ECO:0000313" key="4">
    <source>
        <dbReference type="Proteomes" id="UP000694850"/>
    </source>
</evidence>
<dbReference type="PANTHER" id="PTHR23095:SF21">
    <property type="entry name" value="PARANEOPLASTIC ANTIGEN-LIKE PROTEIN 8A"/>
    <property type="match status" value="1"/>
</dbReference>
<dbReference type="OrthoDB" id="115435at2759"/>
<accession>A0A8B7A1I5</accession>
<feature type="domain" description="Paraneoplastic antigen-like protein 8A C-terminal" evidence="3">
    <location>
        <begin position="139"/>
        <end position="359"/>
    </location>
</feature>
<organism evidence="4 5">
    <name type="scientific">Orycteropus afer afer</name>
    <dbReference type="NCBI Taxonomy" id="1230840"/>
    <lineage>
        <taxon>Eukaryota</taxon>
        <taxon>Metazoa</taxon>
        <taxon>Chordata</taxon>
        <taxon>Craniata</taxon>
        <taxon>Vertebrata</taxon>
        <taxon>Euteleostomi</taxon>
        <taxon>Mammalia</taxon>
        <taxon>Eutheria</taxon>
        <taxon>Afrotheria</taxon>
        <taxon>Tubulidentata</taxon>
        <taxon>Orycteropodidae</taxon>
        <taxon>Orycteropus</taxon>
    </lineage>
</organism>
<dbReference type="PANTHER" id="PTHR23095">
    <property type="entry name" value="PARANEOPLASTIC ANTIGEN"/>
    <property type="match status" value="1"/>
</dbReference>
<feature type="compositionally biased region" description="Acidic residues" evidence="1">
    <location>
        <begin position="446"/>
        <end position="457"/>
    </location>
</feature>